<gene>
    <name evidence="6" type="primary">rpl29</name>
</gene>
<protein>
    <recommendedName>
        <fullName evidence="4">Large ribosomal subunit protein uL29c</fullName>
    </recommendedName>
    <alternativeName>
        <fullName evidence="5">50S ribosomal protein L29, chloroplastic</fullName>
    </alternativeName>
</protein>
<dbReference type="AlphaFoldDB" id="A0A4D6WT74"/>
<dbReference type="InterPro" id="IPR036049">
    <property type="entry name" value="Ribosomal_uL29_sf"/>
</dbReference>
<keyword evidence="6" id="KW-0934">Plastid</keyword>
<dbReference type="HAMAP" id="MF_00374">
    <property type="entry name" value="Ribosomal_uL29"/>
    <property type="match status" value="1"/>
</dbReference>
<evidence type="ECO:0000256" key="2">
    <source>
        <dbReference type="ARBA" id="ARBA00022980"/>
    </source>
</evidence>
<dbReference type="PANTHER" id="PTHR10916">
    <property type="entry name" value="60S RIBOSOMAL PROTEIN L35/50S RIBOSOMAL PROTEIN L29"/>
    <property type="match status" value="1"/>
</dbReference>
<sequence length="67" mass="7996">MAFQKFSNIKHYSIEQIEENIVKLKKEIFNLKIQQATKQSIKNHLFKHKKNNLAKLLTLKTQIKEES</sequence>
<evidence type="ECO:0000256" key="5">
    <source>
        <dbReference type="ARBA" id="ARBA00042960"/>
    </source>
</evidence>
<evidence type="ECO:0000256" key="4">
    <source>
        <dbReference type="ARBA" id="ARBA00040028"/>
    </source>
</evidence>
<dbReference type="PANTHER" id="PTHR10916:SF0">
    <property type="entry name" value="LARGE RIBOSOMAL SUBUNIT PROTEIN UL29C"/>
    <property type="match status" value="1"/>
</dbReference>
<evidence type="ECO:0000313" key="6">
    <source>
        <dbReference type="EMBL" id="QCI06262.1"/>
    </source>
</evidence>
<reference evidence="6" key="1">
    <citation type="journal article" date="2019" name="Mol. Phylogenet. Evol.">
        <title>Morphological evolution and classification of the red algal order Ceramiales inferred using plastid phylogenomics.</title>
        <authorList>
            <person name="Diaz-Tapia P."/>
            <person name="Pasella M.M."/>
            <person name="Verbruggen H."/>
            <person name="Maggs C.A."/>
        </authorList>
    </citation>
    <scope>NUCLEOTIDE SEQUENCE</scope>
    <source>
        <strain evidence="6">VRM320</strain>
    </source>
</reference>
<dbReference type="GO" id="GO:0003735">
    <property type="term" value="F:structural constituent of ribosome"/>
    <property type="evidence" value="ECO:0007669"/>
    <property type="project" value="InterPro"/>
</dbReference>
<evidence type="ECO:0000256" key="3">
    <source>
        <dbReference type="ARBA" id="ARBA00023274"/>
    </source>
</evidence>
<dbReference type="GO" id="GO:0022625">
    <property type="term" value="C:cytosolic large ribosomal subunit"/>
    <property type="evidence" value="ECO:0007669"/>
    <property type="project" value="TreeGrafter"/>
</dbReference>
<dbReference type="NCBIfam" id="TIGR00012">
    <property type="entry name" value="L29"/>
    <property type="match status" value="1"/>
</dbReference>
<organism evidence="6">
    <name type="scientific">Dicranema revolutum</name>
    <dbReference type="NCBI Taxonomy" id="239144"/>
    <lineage>
        <taxon>Eukaryota</taxon>
        <taxon>Rhodophyta</taxon>
        <taxon>Florideophyceae</taxon>
        <taxon>Rhodymeniophycidae</taxon>
        <taxon>Gigartinales</taxon>
        <taxon>Dicranemataceae</taxon>
        <taxon>Dicranema</taxon>
    </lineage>
</organism>
<name>A0A4D6WT74_9FLOR</name>
<dbReference type="EMBL" id="MK814651">
    <property type="protein sequence ID" value="QCI06262.1"/>
    <property type="molecule type" value="Genomic_DNA"/>
</dbReference>
<dbReference type="GO" id="GO:0006412">
    <property type="term" value="P:translation"/>
    <property type="evidence" value="ECO:0007669"/>
    <property type="project" value="InterPro"/>
</dbReference>
<accession>A0A4D6WT74</accession>
<proteinExistence type="inferred from homology"/>
<dbReference type="InterPro" id="IPR001854">
    <property type="entry name" value="Ribosomal_uL29"/>
</dbReference>
<dbReference type="SUPFAM" id="SSF46561">
    <property type="entry name" value="Ribosomal protein L29 (L29p)"/>
    <property type="match status" value="1"/>
</dbReference>
<geneLocation type="plastid" evidence="6"/>
<keyword evidence="3" id="KW-0687">Ribonucleoprotein</keyword>
<dbReference type="InterPro" id="IPR050063">
    <property type="entry name" value="Ribosomal_protein_uL29"/>
</dbReference>
<reference evidence="6" key="2">
    <citation type="submission" date="2019-04" db="EMBL/GenBank/DDBJ databases">
        <authorList>
            <person name="Pasella M."/>
        </authorList>
    </citation>
    <scope>NUCLEOTIDE SEQUENCE</scope>
    <source>
        <strain evidence="6">VRM320</strain>
    </source>
</reference>
<evidence type="ECO:0000256" key="1">
    <source>
        <dbReference type="ARBA" id="ARBA00009254"/>
    </source>
</evidence>
<dbReference type="Gene3D" id="1.10.287.310">
    <property type="match status" value="1"/>
</dbReference>
<dbReference type="Pfam" id="PF00831">
    <property type="entry name" value="Ribosomal_L29"/>
    <property type="match status" value="1"/>
</dbReference>
<comment type="similarity">
    <text evidence="1">Belongs to the universal ribosomal protein uL29 family.</text>
</comment>
<keyword evidence="2 6" id="KW-0689">Ribosomal protein</keyword>